<feature type="transmembrane region" description="Helical" evidence="7">
    <location>
        <begin position="301"/>
        <end position="318"/>
    </location>
</feature>
<evidence type="ECO:0000256" key="4">
    <source>
        <dbReference type="ARBA" id="ARBA00022692"/>
    </source>
</evidence>
<feature type="transmembrane region" description="Helical" evidence="7">
    <location>
        <begin position="74"/>
        <end position="91"/>
    </location>
</feature>
<dbReference type="GO" id="GO:0022857">
    <property type="term" value="F:transmembrane transporter activity"/>
    <property type="evidence" value="ECO:0007669"/>
    <property type="project" value="InterPro"/>
</dbReference>
<feature type="domain" description="Major facilitator superfamily (MFS) profile" evidence="8">
    <location>
        <begin position="1"/>
        <end position="410"/>
    </location>
</feature>
<evidence type="ECO:0000313" key="10">
    <source>
        <dbReference type="Proteomes" id="UP000225182"/>
    </source>
</evidence>
<dbReference type="InterPro" id="IPR011701">
    <property type="entry name" value="MFS"/>
</dbReference>
<evidence type="ECO:0000256" key="5">
    <source>
        <dbReference type="ARBA" id="ARBA00022989"/>
    </source>
</evidence>
<keyword evidence="3" id="KW-1003">Cell membrane</keyword>
<evidence type="ECO:0000256" key="3">
    <source>
        <dbReference type="ARBA" id="ARBA00022475"/>
    </source>
</evidence>
<evidence type="ECO:0000256" key="1">
    <source>
        <dbReference type="ARBA" id="ARBA00004651"/>
    </source>
</evidence>
<feature type="transmembrane region" description="Helical" evidence="7">
    <location>
        <begin position="97"/>
        <end position="117"/>
    </location>
</feature>
<name>A0A2B1KX98_BACCE</name>
<dbReference type="PANTHER" id="PTHR23517:SF3">
    <property type="entry name" value="INTEGRAL MEMBRANE TRANSPORT PROTEIN"/>
    <property type="match status" value="1"/>
</dbReference>
<accession>A0A2B1KX98</accession>
<keyword evidence="5 7" id="KW-1133">Transmembrane helix</keyword>
<dbReference type="RefSeq" id="WP_098539922.1">
    <property type="nucleotide sequence ID" value="NZ_NUYN01000009.1"/>
</dbReference>
<comment type="subcellular location">
    <subcellularLocation>
        <location evidence="1">Cell membrane</location>
        <topology evidence="1">Multi-pass membrane protein</topology>
    </subcellularLocation>
</comment>
<dbReference type="InterPro" id="IPR050171">
    <property type="entry name" value="MFS_Transporters"/>
</dbReference>
<keyword evidence="4 7" id="KW-0812">Transmembrane</keyword>
<dbReference type="SUPFAM" id="SSF103473">
    <property type="entry name" value="MFS general substrate transporter"/>
    <property type="match status" value="1"/>
</dbReference>
<feature type="transmembrane region" description="Helical" evidence="7">
    <location>
        <begin position="41"/>
        <end position="62"/>
    </location>
</feature>
<dbReference type="AlphaFoldDB" id="A0A2B1KX98"/>
<feature type="transmembrane region" description="Helical" evidence="7">
    <location>
        <begin position="274"/>
        <end position="294"/>
    </location>
</feature>
<feature type="transmembrane region" description="Helical" evidence="7">
    <location>
        <begin position="362"/>
        <end position="382"/>
    </location>
</feature>
<dbReference type="InterPro" id="IPR036259">
    <property type="entry name" value="MFS_trans_sf"/>
</dbReference>
<dbReference type="PROSITE" id="PS50850">
    <property type="entry name" value="MFS"/>
    <property type="match status" value="1"/>
</dbReference>
<feature type="transmembrane region" description="Helical" evidence="7">
    <location>
        <begin position="167"/>
        <end position="187"/>
    </location>
</feature>
<evidence type="ECO:0000256" key="6">
    <source>
        <dbReference type="ARBA" id="ARBA00023136"/>
    </source>
</evidence>
<organism evidence="9 10">
    <name type="scientific">Bacillus cereus</name>
    <dbReference type="NCBI Taxonomy" id="1396"/>
    <lineage>
        <taxon>Bacteria</taxon>
        <taxon>Bacillati</taxon>
        <taxon>Bacillota</taxon>
        <taxon>Bacilli</taxon>
        <taxon>Bacillales</taxon>
        <taxon>Bacillaceae</taxon>
        <taxon>Bacillus</taxon>
        <taxon>Bacillus cereus group</taxon>
    </lineage>
</organism>
<feature type="transmembrane region" description="Helical" evidence="7">
    <location>
        <begin position="324"/>
        <end position="341"/>
    </location>
</feature>
<feature type="transmembrane region" description="Helical" evidence="7">
    <location>
        <begin position="12"/>
        <end position="35"/>
    </location>
</feature>
<keyword evidence="2" id="KW-0813">Transport</keyword>
<feature type="transmembrane region" description="Helical" evidence="7">
    <location>
        <begin position="222"/>
        <end position="240"/>
    </location>
</feature>
<sequence>MKLRDIHPNIKLRLVMQFLGSLISMAVIPFLAIYFVQKIGATETGIILIIIVISGVIGGFIGGHISDKIGRRKIMIYSELGILLSYLFIALCNSPWFNLPYITAAFFIINMFCGGMFQPAAQAMIIDVTNSESRKLVFTISYWLGNLATAIGGIIGAFLFKNYLFELFIGISLISLLSVIMTVFFITETYTPEPSSKSSNYKKKFSTIEMFQTYSTVLKDKLFMFYIFGAILIFSLEQSLTNYIGIRLEKDIPHHSASLFGIDFMLDGTKMLGFLRTENTILVVLLSSVVLFLFKKWSDRWTLVTGMLIFSICFSVFAFANNVLILFIAMFIGTIGELMYVPIKQAMIGELAPSNARSTYMAFNSLTFYGAMIVSSLLIIVGEWIRPIYMGGLLLTLGLTGTFLYYIITKMLDSKVSGKNERKVPVSY</sequence>
<dbReference type="Gene3D" id="1.20.1250.20">
    <property type="entry name" value="MFS general substrate transporter like domains"/>
    <property type="match status" value="1"/>
</dbReference>
<dbReference type="Pfam" id="PF07690">
    <property type="entry name" value="MFS_1"/>
    <property type="match status" value="2"/>
</dbReference>
<reference evidence="9 10" key="1">
    <citation type="submission" date="2017-09" db="EMBL/GenBank/DDBJ databases">
        <title>Large-scale bioinformatics analysis of Bacillus genomes uncovers conserved roles of natural products in bacterial physiology.</title>
        <authorList>
            <consortium name="Agbiome Team Llc"/>
            <person name="Bleich R.M."/>
            <person name="Grubbs K.J."/>
            <person name="Santa Maria K.C."/>
            <person name="Allen S.E."/>
            <person name="Farag S."/>
            <person name="Shank E.A."/>
            <person name="Bowers A."/>
        </authorList>
    </citation>
    <scope>NUCLEOTIDE SEQUENCE [LARGE SCALE GENOMIC DNA]</scope>
    <source>
        <strain evidence="9 10">AFS076905</strain>
    </source>
</reference>
<dbReference type="Proteomes" id="UP000225182">
    <property type="component" value="Unassembled WGS sequence"/>
</dbReference>
<evidence type="ECO:0000256" key="2">
    <source>
        <dbReference type="ARBA" id="ARBA00022448"/>
    </source>
</evidence>
<comment type="caution">
    <text evidence="9">The sequence shown here is derived from an EMBL/GenBank/DDBJ whole genome shotgun (WGS) entry which is preliminary data.</text>
</comment>
<evidence type="ECO:0000313" key="9">
    <source>
        <dbReference type="EMBL" id="PFN28059.1"/>
    </source>
</evidence>
<dbReference type="EMBL" id="NUYN01000009">
    <property type="protein sequence ID" value="PFN28059.1"/>
    <property type="molecule type" value="Genomic_DNA"/>
</dbReference>
<dbReference type="GO" id="GO:0005886">
    <property type="term" value="C:plasma membrane"/>
    <property type="evidence" value="ECO:0007669"/>
    <property type="project" value="UniProtKB-SubCell"/>
</dbReference>
<feature type="transmembrane region" description="Helical" evidence="7">
    <location>
        <begin position="388"/>
        <end position="408"/>
    </location>
</feature>
<gene>
    <name evidence="9" type="ORF">COJ50_06405</name>
</gene>
<protein>
    <submittedName>
        <fullName evidence="9">MFS transporter</fullName>
    </submittedName>
</protein>
<dbReference type="PANTHER" id="PTHR23517">
    <property type="entry name" value="RESISTANCE PROTEIN MDTM, PUTATIVE-RELATED-RELATED"/>
    <property type="match status" value="1"/>
</dbReference>
<feature type="transmembrane region" description="Helical" evidence="7">
    <location>
        <begin position="137"/>
        <end position="161"/>
    </location>
</feature>
<proteinExistence type="predicted"/>
<dbReference type="InterPro" id="IPR020846">
    <property type="entry name" value="MFS_dom"/>
</dbReference>
<evidence type="ECO:0000256" key="7">
    <source>
        <dbReference type="SAM" id="Phobius"/>
    </source>
</evidence>
<keyword evidence="6 7" id="KW-0472">Membrane</keyword>
<evidence type="ECO:0000259" key="8">
    <source>
        <dbReference type="PROSITE" id="PS50850"/>
    </source>
</evidence>